<organism evidence="1 2">
    <name type="scientific">Linnemannia schmuckeri</name>
    <dbReference type="NCBI Taxonomy" id="64567"/>
    <lineage>
        <taxon>Eukaryota</taxon>
        <taxon>Fungi</taxon>
        <taxon>Fungi incertae sedis</taxon>
        <taxon>Mucoromycota</taxon>
        <taxon>Mortierellomycotina</taxon>
        <taxon>Mortierellomycetes</taxon>
        <taxon>Mortierellales</taxon>
        <taxon>Mortierellaceae</taxon>
        <taxon>Linnemannia</taxon>
    </lineage>
</organism>
<evidence type="ECO:0000313" key="2">
    <source>
        <dbReference type="Proteomes" id="UP000748756"/>
    </source>
</evidence>
<sequence>MSANPPKEGDSTADSELFFSIPEMRESLTKKVISMPDLLTLSSVDRSFRALTSSFIWSYVNFCDASGDGAINENRSAVRNFSTPADFCWIYFETTIGAFRSTGPWSVAPARRPRYTPLPLLPLVDLTAFKWESDTGFSCDNSVIARTLIRALSGLSALRDLNLMAISAEMQVPLAFTTKLFDCLPASMETLSLVYAIGNAAPARFAKVPAVNDSDADLVQLKERHGPLSSLLELRLSVFDGTYLTELITRFLRQCSKMITLVLPQPMAIGMIPSTGAQLAKIIHQHCPQVGNLSILDPVGTAPEDRDAVVATLNTLSPHHVQSLVWRAFRDNRDHTNLNLGALPSIFPILSRFSFTITTLCMFRICNMNSGTVQSILLKCEAPMTLILRGTTPAIYTFADATPNMIFGLGWSSNSCHT</sequence>
<reference evidence="1" key="1">
    <citation type="journal article" date="2020" name="Fungal Divers.">
        <title>Resolving the Mortierellaceae phylogeny through synthesis of multi-gene phylogenetics and phylogenomics.</title>
        <authorList>
            <person name="Vandepol N."/>
            <person name="Liber J."/>
            <person name="Desiro A."/>
            <person name="Na H."/>
            <person name="Kennedy M."/>
            <person name="Barry K."/>
            <person name="Grigoriev I.V."/>
            <person name="Miller A.N."/>
            <person name="O'Donnell K."/>
            <person name="Stajich J.E."/>
            <person name="Bonito G."/>
        </authorList>
    </citation>
    <scope>NUCLEOTIDE SEQUENCE</scope>
    <source>
        <strain evidence="1">NRRL 6426</strain>
    </source>
</reference>
<dbReference type="Proteomes" id="UP000748756">
    <property type="component" value="Unassembled WGS sequence"/>
</dbReference>
<evidence type="ECO:0000313" key="1">
    <source>
        <dbReference type="EMBL" id="KAF9154272.1"/>
    </source>
</evidence>
<dbReference type="EMBL" id="JAAAUQ010000125">
    <property type="protein sequence ID" value="KAF9154272.1"/>
    <property type="molecule type" value="Genomic_DNA"/>
</dbReference>
<proteinExistence type="predicted"/>
<keyword evidence="2" id="KW-1185">Reference proteome</keyword>
<dbReference type="AlphaFoldDB" id="A0A9P5VDY4"/>
<name>A0A9P5VDY4_9FUNG</name>
<dbReference type="OrthoDB" id="10371024at2759"/>
<gene>
    <name evidence="1" type="ORF">BG015_001385</name>
</gene>
<accession>A0A9P5VDY4</accession>
<comment type="caution">
    <text evidence="1">The sequence shown here is derived from an EMBL/GenBank/DDBJ whole genome shotgun (WGS) entry which is preliminary data.</text>
</comment>
<protein>
    <submittedName>
        <fullName evidence="1">Uncharacterized protein</fullName>
    </submittedName>
</protein>